<dbReference type="STRING" id="1314777.A0A164Z2I3"/>
<evidence type="ECO:0000256" key="1">
    <source>
        <dbReference type="SAM" id="Phobius"/>
    </source>
</evidence>
<dbReference type="PANTHER" id="PTHR35329">
    <property type="entry name" value="CHITIN SYNTHASE EXPORT CHAPERONE"/>
    <property type="match status" value="1"/>
</dbReference>
<dbReference type="PANTHER" id="PTHR35329:SF1">
    <property type="entry name" value="CHITIN SYNTHASE EXPORT CHAPERONE"/>
    <property type="match status" value="1"/>
</dbReference>
<organism evidence="2 3">
    <name type="scientific">Sistotremastrum niveocremeum HHB9708</name>
    <dbReference type="NCBI Taxonomy" id="1314777"/>
    <lineage>
        <taxon>Eukaryota</taxon>
        <taxon>Fungi</taxon>
        <taxon>Dikarya</taxon>
        <taxon>Basidiomycota</taxon>
        <taxon>Agaricomycotina</taxon>
        <taxon>Agaricomycetes</taxon>
        <taxon>Sistotremastrales</taxon>
        <taxon>Sistotremastraceae</taxon>
        <taxon>Sertulicium</taxon>
        <taxon>Sertulicium niveocremeum</taxon>
    </lineage>
</organism>
<keyword evidence="1" id="KW-0812">Transmembrane</keyword>
<protein>
    <submittedName>
        <fullName evidence="2">Uncharacterized protein</fullName>
    </submittedName>
</protein>
<dbReference type="AlphaFoldDB" id="A0A164Z2I3"/>
<evidence type="ECO:0000313" key="3">
    <source>
        <dbReference type="Proteomes" id="UP000076722"/>
    </source>
</evidence>
<dbReference type="Pfam" id="PF12271">
    <property type="entry name" value="Chs7"/>
    <property type="match status" value="1"/>
</dbReference>
<feature type="transmembrane region" description="Helical" evidence="1">
    <location>
        <begin position="215"/>
        <end position="244"/>
    </location>
</feature>
<feature type="transmembrane region" description="Helical" evidence="1">
    <location>
        <begin position="76"/>
        <end position="94"/>
    </location>
</feature>
<sequence length="331" mass="36450">MSGTKFGSFARLCKDSPLPWCNLFIRQISRHAPSILLPPSSDLTSAPVGFNPPCAINRIHHPSTFEGGGGRSDGNVALIVSCVFCFIWVLFLITRVSHRSAAVGRIEFRTFLLLYALSLPLQILTSSSLLSQSSLPLVVLTSLHAGLVVSLFFVLLWFGIVSTQWIDDGSLSSVIPMYTISSALFILTTYISLDIALSITSTFGPSDPPQDLLSIPLFVLTQIWPAAATLIYFGIMLWVILHVLQEIPPVWYFVLSLAIFVLAQLDFYILSRTICQGTKAKIDGAFIATLLNTLSIAILYLGWTHITEESWDDEVYRPYEGPPQPPNSIGL</sequence>
<gene>
    <name evidence="2" type="ORF">SISNIDRAFT_406364</name>
</gene>
<dbReference type="GO" id="GO:0005789">
    <property type="term" value="C:endoplasmic reticulum membrane"/>
    <property type="evidence" value="ECO:0007669"/>
    <property type="project" value="TreeGrafter"/>
</dbReference>
<name>A0A164Z2I3_9AGAM</name>
<reference evidence="2 3" key="1">
    <citation type="journal article" date="2016" name="Mol. Biol. Evol.">
        <title>Comparative Genomics of Early-Diverging Mushroom-Forming Fungi Provides Insights into the Origins of Lignocellulose Decay Capabilities.</title>
        <authorList>
            <person name="Nagy L.G."/>
            <person name="Riley R."/>
            <person name="Tritt A."/>
            <person name="Adam C."/>
            <person name="Daum C."/>
            <person name="Floudas D."/>
            <person name="Sun H."/>
            <person name="Yadav J.S."/>
            <person name="Pangilinan J."/>
            <person name="Larsson K.H."/>
            <person name="Matsuura K."/>
            <person name="Barry K."/>
            <person name="Labutti K."/>
            <person name="Kuo R."/>
            <person name="Ohm R.A."/>
            <person name="Bhattacharya S.S."/>
            <person name="Shirouzu T."/>
            <person name="Yoshinaga Y."/>
            <person name="Martin F.M."/>
            <person name="Grigoriev I.V."/>
            <person name="Hibbett D.S."/>
        </authorList>
    </citation>
    <scope>NUCLEOTIDE SEQUENCE [LARGE SCALE GENOMIC DNA]</scope>
    <source>
        <strain evidence="2 3">HHB9708</strain>
    </source>
</reference>
<feature type="transmembrane region" description="Helical" evidence="1">
    <location>
        <begin position="137"/>
        <end position="160"/>
    </location>
</feature>
<feature type="transmembrane region" description="Helical" evidence="1">
    <location>
        <begin position="282"/>
        <end position="303"/>
    </location>
</feature>
<feature type="transmembrane region" description="Helical" evidence="1">
    <location>
        <begin position="106"/>
        <end position="125"/>
    </location>
</feature>
<dbReference type="InterPro" id="IPR022057">
    <property type="entry name" value="Chs7"/>
</dbReference>
<dbReference type="OrthoDB" id="5582162at2759"/>
<proteinExistence type="predicted"/>
<keyword evidence="3" id="KW-1185">Reference proteome</keyword>
<accession>A0A164Z2I3</accession>
<dbReference type="EMBL" id="KV419397">
    <property type="protein sequence ID" value="KZS97475.1"/>
    <property type="molecule type" value="Genomic_DNA"/>
</dbReference>
<dbReference type="GO" id="GO:0051082">
    <property type="term" value="F:unfolded protein binding"/>
    <property type="evidence" value="ECO:0007669"/>
    <property type="project" value="TreeGrafter"/>
</dbReference>
<feature type="transmembrane region" description="Helical" evidence="1">
    <location>
        <begin position="250"/>
        <end position="270"/>
    </location>
</feature>
<dbReference type="Proteomes" id="UP000076722">
    <property type="component" value="Unassembled WGS sequence"/>
</dbReference>
<keyword evidence="1" id="KW-0472">Membrane</keyword>
<feature type="transmembrane region" description="Helical" evidence="1">
    <location>
        <begin position="180"/>
        <end position="203"/>
    </location>
</feature>
<keyword evidence="1" id="KW-1133">Transmembrane helix</keyword>
<dbReference type="GO" id="GO:0006457">
    <property type="term" value="P:protein folding"/>
    <property type="evidence" value="ECO:0007669"/>
    <property type="project" value="TreeGrafter"/>
</dbReference>
<evidence type="ECO:0000313" key="2">
    <source>
        <dbReference type="EMBL" id="KZS97475.1"/>
    </source>
</evidence>